<dbReference type="InterPro" id="IPR001387">
    <property type="entry name" value="Cro/C1-type_HTH"/>
</dbReference>
<name>A0A1I6BM29_9PSEU</name>
<dbReference type="Proteomes" id="UP000199137">
    <property type="component" value="Unassembled WGS sequence"/>
</dbReference>
<evidence type="ECO:0000313" key="3">
    <source>
        <dbReference type="Proteomes" id="UP000199137"/>
    </source>
</evidence>
<dbReference type="EMBL" id="FOWC01000032">
    <property type="protein sequence ID" value="SFQ81961.1"/>
    <property type="molecule type" value="Genomic_DNA"/>
</dbReference>
<dbReference type="GO" id="GO:0003677">
    <property type="term" value="F:DNA binding"/>
    <property type="evidence" value="ECO:0007669"/>
    <property type="project" value="InterPro"/>
</dbReference>
<dbReference type="OrthoDB" id="3605826at2"/>
<sequence>MAREPLPCTDETVRRDLGRALKDARAAAGLTQHAAAAVLARNQATVSKIEKGRTSVSREGLRALLDLYRVPEAEATELVRAWDEVNAPARRCGDDFVAVPSWFARVIECEREAAVVRAWSGENVHGLLQSEHYMLAVFDGARRGTVMFDRMRIRGQRQKLLDETGKRFVFLLGESALDKLDALHPDIERDQLGHMIGLAGRDNIVLRLVPRPGNGYTEHNFVLMRFPGSPAERAYSEYLGGVAWTAQRDLGRPRKAWKALESVAHTAEATLEELHRRYERAAARNPDRGQ</sequence>
<dbReference type="InterPro" id="IPR043917">
    <property type="entry name" value="DUF5753"/>
</dbReference>
<dbReference type="STRING" id="112413.SAMN05421854_1323"/>
<feature type="domain" description="HTH cro/C1-type" evidence="1">
    <location>
        <begin position="21"/>
        <end position="75"/>
    </location>
</feature>
<protein>
    <submittedName>
        <fullName evidence="2">Helix-turn-helix domain-containing protein</fullName>
    </submittedName>
</protein>
<dbReference type="CDD" id="cd00093">
    <property type="entry name" value="HTH_XRE"/>
    <property type="match status" value="1"/>
</dbReference>
<dbReference type="Pfam" id="PF19054">
    <property type="entry name" value="DUF5753"/>
    <property type="match status" value="1"/>
</dbReference>
<proteinExistence type="predicted"/>
<reference evidence="2 3" key="1">
    <citation type="submission" date="2016-10" db="EMBL/GenBank/DDBJ databases">
        <authorList>
            <person name="de Groot N.N."/>
        </authorList>
    </citation>
    <scope>NUCLEOTIDE SEQUENCE [LARGE SCALE GENOMIC DNA]</scope>
    <source>
        <strain evidence="2 3">DSM 44637</strain>
    </source>
</reference>
<accession>A0A1I6BM29</accession>
<dbReference type="PROSITE" id="PS50943">
    <property type="entry name" value="HTH_CROC1"/>
    <property type="match status" value="1"/>
</dbReference>
<organism evidence="2 3">
    <name type="scientific">Amycolatopsis rubida</name>
    <dbReference type="NCBI Taxonomy" id="112413"/>
    <lineage>
        <taxon>Bacteria</taxon>
        <taxon>Bacillati</taxon>
        <taxon>Actinomycetota</taxon>
        <taxon>Actinomycetes</taxon>
        <taxon>Pseudonocardiales</taxon>
        <taxon>Pseudonocardiaceae</taxon>
        <taxon>Amycolatopsis</taxon>
    </lineage>
</organism>
<evidence type="ECO:0000313" key="2">
    <source>
        <dbReference type="EMBL" id="SFQ81961.1"/>
    </source>
</evidence>
<dbReference type="RefSeq" id="WP_143132657.1">
    <property type="nucleotide sequence ID" value="NZ_FOWC01000032.1"/>
</dbReference>
<dbReference type="InterPro" id="IPR010982">
    <property type="entry name" value="Lambda_DNA-bd_dom_sf"/>
</dbReference>
<gene>
    <name evidence="2" type="ORF">SAMN05421854_1323</name>
</gene>
<dbReference type="SUPFAM" id="SSF47413">
    <property type="entry name" value="lambda repressor-like DNA-binding domains"/>
    <property type="match status" value="1"/>
</dbReference>
<dbReference type="Gene3D" id="1.10.260.40">
    <property type="entry name" value="lambda repressor-like DNA-binding domains"/>
    <property type="match status" value="1"/>
</dbReference>
<dbReference type="SMART" id="SM00530">
    <property type="entry name" value="HTH_XRE"/>
    <property type="match status" value="1"/>
</dbReference>
<evidence type="ECO:0000259" key="1">
    <source>
        <dbReference type="PROSITE" id="PS50943"/>
    </source>
</evidence>
<dbReference type="AlphaFoldDB" id="A0A1I6BM29"/>
<dbReference type="Pfam" id="PF13560">
    <property type="entry name" value="HTH_31"/>
    <property type="match status" value="1"/>
</dbReference>